<dbReference type="PRINTS" id="PR00160">
    <property type="entry name" value="GLUTAREDOXIN"/>
</dbReference>
<evidence type="ECO:0000313" key="14">
    <source>
        <dbReference type="Proteomes" id="UP000322165"/>
    </source>
</evidence>
<dbReference type="PROSITE" id="PS51354">
    <property type="entry name" value="GLUTAREDOXIN_2"/>
    <property type="match status" value="1"/>
</dbReference>
<comment type="caution">
    <text evidence="13">The sequence shown here is derived from an EMBL/GenBank/DDBJ whole genome shotgun (WGS) entry which is preliminary data.</text>
</comment>
<evidence type="ECO:0000256" key="1">
    <source>
        <dbReference type="ARBA" id="ARBA00001933"/>
    </source>
</evidence>
<dbReference type="Pfam" id="PF00462">
    <property type="entry name" value="Glutaredoxin"/>
    <property type="match status" value="1"/>
</dbReference>
<evidence type="ECO:0000256" key="8">
    <source>
        <dbReference type="ARBA" id="ARBA00078257"/>
    </source>
</evidence>
<evidence type="ECO:0000256" key="3">
    <source>
        <dbReference type="ARBA" id="ARBA00007103"/>
    </source>
</evidence>
<proteinExistence type="inferred from homology"/>
<dbReference type="GO" id="GO:0006535">
    <property type="term" value="P:cysteine biosynthetic process from serine"/>
    <property type="evidence" value="ECO:0007669"/>
    <property type="project" value="InterPro"/>
</dbReference>
<dbReference type="InterPro" id="IPR014025">
    <property type="entry name" value="Glutaredoxin_subgr"/>
</dbReference>
<dbReference type="InterPro" id="IPR036249">
    <property type="entry name" value="Thioredoxin-like_sf"/>
</dbReference>
<dbReference type="SUPFAM" id="SSF53686">
    <property type="entry name" value="Tryptophan synthase beta subunit-like PLP-dependent enzymes"/>
    <property type="match status" value="1"/>
</dbReference>
<dbReference type="PROSITE" id="PS00901">
    <property type="entry name" value="CYS_SYNTHASE"/>
    <property type="match status" value="1"/>
</dbReference>
<dbReference type="GO" id="GO:0004124">
    <property type="term" value="F:cysteine synthase activity"/>
    <property type="evidence" value="ECO:0007669"/>
    <property type="project" value="UniProtKB-EC"/>
</dbReference>
<feature type="domain" description="Glutaredoxin" evidence="12">
    <location>
        <begin position="380"/>
        <end position="446"/>
    </location>
</feature>
<dbReference type="InterPro" id="IPR036052">
    <property type="entry name" value="TrpB-like_PALP_sf"/>
</dbReference>
<evidence type="ECO:0000256" key="4">
    <source>
        <dbReference type="ARBA" id="ARBA00012681"/>
    </source>
</evidence>
<dbReference type="EMBL" id="VUOD01000004">
    <property type="protein sequence ID" value="KAA2285097.1"/>
    <property type="molecule type" value="Genomic_DNA"/>
</dbReference>
<dbReference type="Gene3D" id="3.40.50.1100">
    <property type="match status" value="2"/>
</dbReference>
<feature type="region of interest" description="Disordered" evidence="10">
    <location>
        <begin position="205"/>
        <end position="227"/>
    </location>
</feature>
<evidence type="ECO:0000259" key="11">
    <source>
        <dbReference type="Pfam" id="PF00291"/>
    </source>
</evidence>
<protein>
    <recommendedName>
        <fullName evidence="7">Cysteine synthase B</fullName>
        <ecNumber evidence="4">2.5.1.47</ecNumber>
    </recommendedName>
    <alternativeName>
        <fullName evidence="8">O-acetylserine (thiol)-lyase B</fullName>
    </alternativeName>
    <alternativeName>
        <fullName evidence="9">O-acetylserine sulfhydrylase B</fullName>
    </alternativeName>
</protein>
<evidence type="ECO:0000256" key="2">
    <source>
        <dbReference type="ARBA" id="ARBA00004962"/>
    </source>
</evidence>
<dbReference type="InterPro" id="IPR050214">
    <property type="entry name" value="Cys_Synth/Cystath_Beta-Synth"/>
</dbReference>
<comment type="catalytic activity">
    <reaction evidence="6">
        <text>O-acetyl-L-serine + hydrogen sulfide = L-cysteine + acetate</text>
        <dbReference type="Rhea" id="RHEA:14829"/>
        <dbReference type="ChEBI" id="CHEBI:29919"/>
        <dbReference type="ChEBI" id="CHEBI:30089"/>
        <dbReference type="ChEBI" id="CHEBI:35235"/>
        <dbReference type="ChEBI" id="CHEBI:58340"/>
        <dbReference type="EC" id="2.5.1.47"/>
    </reaction>
</comment>
<dbReference type="InterPro" id="IPR002109">
    <property type="entry name" value="Glutaredoxin"/>
</dbReference>
<evidence type="ECO:0000256" key="10">
    <source>
        <dbReference type="SAM" id="MobiDB-lite"/>
    </source>
</evidence>
<sequence length="496" mass="53378">MFIHSGITETIGRTPVVRLRRLAPGGGLYAKLESANPGGSVKDRMALAMIEAAERSGALRPGQTVVEASSGNTGIALAMVCAARGYPLVVVMGEQFSVERRRLMRFLGARVVLTPAHLKGSGMVDKARELAETHGWFWCRQFENQANAEVHERHTGPEIAAAFAGRRLDYVVLGAGTGGSLRGIGRALRRLRPDTRIVVAEPDNAPLLAGGRPQPSQGSHPDFRPHPMQGWTPDFIPLHTAAALTEDLVYRILPVSGEQALAGSRDLARREGILAGITAGASVAAGLRLLDEQPDAEVLCLLPDTGERYLSMPLFDDIGQDMDAEEWAISRSSPGARFDAPTPGAATSAAAAAATPAPTPVDEPALRWFEAAVRDPRQPVVAFTLAWCEFSWSLRKLFEHIGLPYRAVDLDAPALRQAGLDLPLRALLHIRTGQPTLPQVFIGGQHLGGCTETMAAFRSGELARRVTAAGLDAGAWPALEPEQFLPRWRQRRETVA</sequence>
<dbReference type="Gene3D" id="3.40.30.10">
    <property type="entry name" value="Glutaredoxin"/>
    <property type="match status" value="1"/>
</dbReference>
<dbReference type="PANTHER" id="PTHR10314">
    <property type="entry name" value="CYSTATHIONINE BETA-SYNTHASE"/>
    <property type="match status" value="1"/>
</dbReference>
<keyword evidence="14" id="KW-1185">Reference proteome</keyword>
<evidence type="ECO:0000256" key="7">
    <source>
        <dbReference type="ARBA" id="ARBA00072081"/>
    </source>
</evidence>
<feature type="region of interest" description="Disordered" evidence="10">
    <location>
        <begin position="333"/>
        <end position="358"/>
    </location>
</feature>
<comment type="cofactor">
    <cofactor evidence="1">
        <name>pyridoxal 5'-phosphate</name>
        <dbReference type="ChEBI" id="CHEBI:597326"/>
    </cofactor>
</comment>
<keyword evidence="5" id="KW-0663">Pyridoxal phosphate</keyword>
<evidence type="ECO:0000256" key="9">
    <source>
        <dbReference type="ARBA" id="ARBA00079153"/>
    </source>
</evidence>
<comment type="pathway">
    <text evidence="2">Amino-acid biosynthesis; L-cysteine biosynthesis; L-cysteine from L-serine: step 2/2.</text>
</comment>
<evidence type="ECO:0000259" key="12">
    <source>
        <dbReference type="Pfam" id="PF00462"/>
    </source>
</evidence>
<dbReference type="SUPFAM" id="SSF52833">
    <property type="entry name" value="Thioredoxin-like"/>
    <property type="match status" value="1"/>
</dbReference>
<dbReference type="FunFam" id="3.40.50.1100:FF:000003">
    <property type="entry name" value="Cystathionine beta-synthase"/>
    <property type="match status" value="1"/>
</dbReference>
<dbReference type="EC" id="2.5.1.47" evidence="4"/>
<reference evidence="13 14" key="2">
    <citation type="submission" date="2019-09" db="EMBL/GenBank/DDBJ databases">
        <authorList>
            <person name="Mazur A."/>
        </authorList>
    </citation>
    <scope>NUCLEOTIDE SEQUENCE [LARGE SCALE GENOMIC DNA]</scope>
    <source>
        <strain evidence="13 14">3729k</strain>
    </source>
</reference>
<name>A0A5B2ZAV4_9GAMM</name>
<dbReference type="InterPro" id="IPR001926">
    <property type="entry name" value="TrpB-like_PALP"/>
</dbReference>
<feature type="domain" description="Tryptophan synthase beta chain-like PALP" evidence="11">
    <location>
        <begin position="7"/>
        <end position="304"/>
    </location>
</feature>
<accession>A0A5B2ZAV4</accession>
<dbReference type="AlphaFoldDB" id="A0A5B2ZAV4"/>
<reference evidence="13 14" key="1">
    <citation type="submission" date="2019-09" db="EMBL/GenBank/DDBJ databases">
        <title>Arenimonas chukotkensis sp. nov., a bacterium isolated from Chukotka hot spring, Arctic region, Russia.</title>
        <authorList>
            <person name="Zayulina K.S."/>
            <person name="Prokofeva M.I."/>
            <person name="Elcheninov A.G."/>
            <person name="Novikov A."/>
            <person name="Kochetkova T.V."/>
            <person name="Kublanov I.V."/>
        </authorList>
    </citation>
    <scope>NUCLEOTIDE SEQUENCE [LARGE SCALE GENOMIC DNA]</scope>
    <source>
        <strain evidence="13 14">3729k</strain>
    </source>
</reference>
<organism evidence="13 14">
    <name type="scientific">Arenimonas fontis</name>
    <dbReference type="NCBI Taxonomy" id="2608255"/>
    <lineage>
        <taxon>Bacteria</taxon>
        <taxon>Pseudomonadati</taxon>
        <taxon>Pseudomonadota</taxon>
        <taxon>Gammaproteobacteria</taxon>
        <taxon>Lysobacterales</taxon>
        <taxon>Lysobacteraceae</taxon>
        <taxon>Arenimonas</taxon>
    </lineage>
</organism>
<evidence type="ECO:0000256" key="6">
    <source>
        <dbReference type="ARBA" id="ARBA00047931"/>
    </source>
</evidence>
<dbReference type="CDD" id="cd01561">
    <property type="entry name" value="CBS_like"/>
    <property type="match status" value="1"/>
</dbReference>
<dbReference type="Pfam" id="PF00291">
    <property type="entry name" value="PALP"/>
    <property type="match status" value="1"/>
</dbReference>
<evidence type="ECO:0000256" key="5">
    <source>
        <dbReference type="ARBA" id="ARBA00022898"/>
    </source>
</evidence>
<feature type="compositionally biased region" description="Low complexity" evidence="10">
    <location>
        <begin position="340"/>
        <end position="356"/>
    </location>
</feature>
<dbReference type="InterPro" id="IPR001216">
    <property type="entry name" value="P-phosphate_BS"/>
</dbReference>
<dbReference type="Proteomes" id="UP000322165">
    <property type="component" value="Unassembled WGS sequence"/>
</dbReference>
<gene>
    <name evidence="13" type="ORF">F0415_07595</name>
</gene>
<evidence type="ECO:0000313" key="13">
    <source>
        <dbReference type="EMBL" id="KAA2285097.1"/>
    </source>
</evidence>
<comment type="similarity">
    <text evidence="3">Belongs to the cysteine synthase/cystathionine beta-synthase family.</text>
</comment>